<keyword evidence="2" id="KW-1185">Reference proteome</keyword>
<evidence type="ECO:0008006" key="3">
    <source>
        <dbReference type="Google" id="ProtNLM"/>
    </source>
</evidence>
<proteinExistence type="predicted"/>
<dbReference type="Proteomes" id="UP000005867">
    <property type="component" value="Chromosome"/>
</dbReference>
<dbReference type="BioCyc" id="PSP1104324:GJSN-2296-MONOMER"/>
<dbReference type="Gene3D" id="3.40.800.20">
    <property type="entry name" value="Histone deacetylase domain"/>
    <property type="match status" value="1"/>
</dbReference>
<dbReference type="OrthoDB" id="28966at2157"/>
<dbReference type="InterPro" id="IPR023696">
    <property type="entry name" value="Ureohydrolase_dom_sf"/>
</dbReference>
<sequence>MREMGAEVVEGLGSWDAVGEIHSDVFLRDARRREAEVLAAAAVAEAALGRDGVIFYAGGTAGAGLHASRGAPFNASVFLAKRLGAAVVAVDRHFPWGTWELHLEHKFPLYLVYGGAEGPSRKYLAKRGHDVVAFPLPPGAGDRGFGKVLSYVLREVEGPLVLQLGFDIHRKDPTGYFFASEAFFYRLGEELRGRERFYISIECPSTPAVFTASLSALLSGLEGGGPPPVERYEESGDVLREVDLLLRRARGRLS</sequence>
<evidence type="ECO:0000313" key="1">
    <source>
        <dbReference type="EMBL" id="AET33736.1"/>
    </source>
</evidence>
<organism evidence="1 2">
    <name type="scientific">Pyrobaculum ferrireducens</name>
    <dbReference type="NCBI Taxonomy" id="1104324"/>
    <lineage>
        <taxon>Archaea</taxon>
        <taxon>Thermoproteota</taxon>
        <taxon>Thermoprotei</taxon>
        <taxon>Thermoproteales</taxon>
        <taxon>Thermoproteaceae</taxon>
        <taxon>Pyrobaculum</taxon>
    </lineage>
</organism>
<accession>G7VC50</accession>
<dbReference type="eggNOG" id="arCOG00325">
    <property type="taxonomic scope" value="Archaea"/>
</dbReference>
<dbReference type="InterPro" id="IPR037138">
    <property type="entry name" value="His_deacetylse_dom_sf"/>
</dbReference>
<evidence type="ECO:0000313" key="2">
    <source>
        <dbReference type="Proteomes" id="UP000005867"/>
    </source>
</evidence>
<dbReference type="EMBL" id="CP003098">
    <property type="protein sequence ID" value="AET33736.1"/>
    <property type="molecule type" value="Genomic_DNA"/>
</dbReference>
<dbReference type="SUPFAM" id="SSF52768">
    <property type="entry name" value="Arginase/deacetylase"/>
    <property type="match status" value="1"/>
</dbReference>
<dbReference type="HOGENOM" id="CLU_090241_0_0_2"/>
<dbReference type="STRING" id="1104324.P186_2347"/>
<protein>
    <recommendedName>
        <fullName evidence="3">Histone deacetylase superfamily</fullName>
    </recommendedName>
</protein>
<dbReference type="KEGG" id="pyr:P186_2347"/>
<dbReference type="AlphaFoldDB" id="G7VC50"/>
<name>G7VC50_9CREN</name>
<reference evidence="1 2" key="1">
    <citation type="journal article" date="2012" name="J. Bacteriol.">
        <title>Complete genome sequence of strain 1860, a crenarchaeon of the genus pyrobaculum able to grow with various electron acceptors.</title>
        <authorList>
            <person name="Mardanov A.V."/>
            <person name="Gumerov V.M."/>
            <person name="Slobodkina G.B."/>
            <person name="Beletsky A.V."/>
            <person name="Bonch-Osmolovskaya E.A."/>
            <person name="Ravin N.V."/>
            <person name="Skryabin K.G."/>
        </authorList>
    </citation>
    <scope>NUCLEOTIDE SEQUENCE [LARGE SCALE GENOMIC DNA]</scope>
    <source>
        <strain evidence="1 2">1860</strain>
    </source>
</reference>
<gene>
    <name evidence="1" type="ORF">P186_2347</name>
</gene>